<evidence type="ECO:0000256" key="6">
    <source>
        <dbReference type="RuleBase" id="RU003567"/>
    </source>
</evidence>
<dbReference type="SUPFAM" id="SSF52096">
    <property type="entry name" value="ClpP/crotonase"/>
    <property type="match status" value="1"/>
</dbReference>
<evidence type="ECO:0000256" key="3">
    <source>
        <dbReference type="ARBA" id="ARBA00022670"/>
    </source>
</evidence>
<dbReference type="GO" id="GO:0009368">
    <property type="term" value="C:endopeptidase Clp complex"/>
    <property type="evidence" value="ECO:0007669"/>
    <property type="project" value="TreeGrafter"/>
</dbReference>
<dbReference type="InterPro" id="IPR029045">
    <property type="entry name" value="ClpP/crotonase-like_dom_sf"/>
</dbReference>
<evidence type="ECO:0000313" key="8">
    <source>
        <dbReference type="Proteomes" id="UP000004703"/>
    </source>
</evidence>
<keyword evidence="5" id="KW-0720">Serine protease</keyword>
<name>A0A5E8H256_ROSAD</name>
<proteinExistence type="inferred from homology"/>
<gene>
    <name evidence="7" type="ORF">SADFL11_3243</name>
</gene>
<dbReference type="GO" id="GO:0051117">
    <property type="term" value="F:ATPase binding"/>
    <property type="evidence" value="ECO:0007669"/>
    <property type="project" value="TreeGrafter"/>
</dbReference>
<dbReference type="EMBL" id="ACCU02000002">
    <property type="protein sequence ID" value="EEE45954.2"/>
    <property type="molecule type" value="Genomic_DNA"/>
</dbReference>
<evidence type="ECO:0000256" key="1">
    <source>
        <dbReference type="ARBA" id="ARBA00007039"/>
    </source>
</evidence>
<protein>
    <recommendedName>
        <fullName evidence="6">ATP-dependent Clp protease proteolytic subunit</fullName>
    </recommendedName>
</protein>
<dbReference type="GO" id="GO:0004252">
    <property type="term" value="F:serine-type endopeptidase activity"/>
    <property type="evidence" value="ECO:0007669"/>
    <property type="project" value="InterPro"/>
</dbReference>
<reference evidence="7 8" key="1">
    <citation type="submission" date="2008-01" db="EMBL/GenBank/DDBJ databases">
        <authorList>
            <person name="Wagner-Dobler I."/>
            <person name="Ferriera S."/>
            <person name="Johnson J."/>
            <person name="Kravitz S."/>
            <person name="Beeson K."/>
            <person name="Sutton G."/>
            <person name="Rogers Y.-H."/>
            <person name="Friedman R."/>
            <person name="Frazier M."/>
            <person name="Venter J.C."/>
        </authorList>
    </citation>
    <scope>NUCLEOTIDE SEQUENCE [LARGE SCALE GENOMIC DNA]</scope>
    <source>
        <strain evidence="8">DSM 17067 / NCIMB 14079 / DFL-11</strain>
    </source>
</reference>
<keyword evidence="2" id="KW-0963">Cytoplasm</keyword>
<keyword evidence="4" id="KW-0378">Hydrolase</keyword>
<dbReference type="CDD" id="cd07016">
    <property type="entry name" value="S14_ClpP_1"/>
    <property type="match status" value="1"/>
</dbReference>
<dbReference type="InterPro" id="IPR001907">
    <property type="entry name" value="ClpP"/>
</dbReference>
<keyword evidence="3 7" id="KW-0645">Protease</keyword>
<dbReference type="GO" id="GO:0006515">
    <property type="term" value="P:protein quality control for misfolded or incompletely synthesized proteins"/>
    <property type="evidence" value="ECO:0007669"/>
    <property type="project" value="TreeGrafter"/>
</dbReference>
<sequence>MSLLELPDVRAFQRPDWMAFEAPAQTLDHYDAAVSATETDDDTVITIYGQIGLDPLSSADNSERRISRALRAIGQRDVTVNINSPGGNFFSGLAVYNLLRMHSAKVTVNVIGQASSAASVVAMAGDEILMADGATLMVHNASGVTIGNKFDTQDATDILTDIDAVMAEIYAARSGADPSTVSGWMDRGRGAGTCFSVKRALEAGLASGKLDQGLVTADADAPKPAPPARVLEAALIAQCNMSPKDAKAFVSQFKAETRDAPAAVTRDADTVREALTALRKTLTS</sequence>
<dbReference type="InterPro" id="IPR023562">
    <property type="entry name" value="ClpP/TepA"/>
</dbReference>
<dbReference type="RefSeq" id="WP_050775965.1">
    <property type="nucleotide sequence ID" value="NZ_CM011002.1"/>
</dbReference>
<comment type="caution">
    <text evidence="7">The sequence shown here is derived from an EMBL/GenBank/DDBJ whole genome shotgun (WGS) entry which is preliminary data.</text>
</comment>
<dbReference type="AlphaFoldDB" id="A0A5E8H256"/>
<evidence type="ECO:0000256" key="4">
    <source>
        <dbReference type="ARBA" id="ARBA00022801"/>
    </source>
</evidence>
<accession>A0A5E8H256</accession>
<organism evidence="7 8">
    <name type="scientific">Roseibium alexandrii (strain DSM 17067 / NCIMB 14079 / DFL-11)</name>
    <name type="common">Labrenzia alexandrii</name>
    <dbReference type="NCBI Taxonomy" id="244592"/>
    <lineage>
        <taxon>Bacteria</taxon>
        <taxon>Pseudomonadati</taxon>
        <taxon>Pseudomonadota</taxon>
        <taxon>Alphaproteobacteria</taxon>
        <taxon>Hyphomicrobiales</taxon>
        <taxon>Stappiaceae</taxon>
        <taxon>Roseibium</taxon>
    </lineage>
</organism>
<dbReference type="PANTHER" id="PTHR10381">
    <property type="entry name" value="ATP-DEPENDENT CLP PROTEASE PROTEOLYTIC SUBUNIT"/>
    <property type="match status" value="1"/>
</dbReference>
<reference evidence="7 8" key="2">
    <citation type="submission" date="2013-04" db="EMBL/GenBank/DDBJ databases">
        <authorList>
            <person name="Fiebig A."/>
            <person name="Pradella S."/>
            <person name="Wagner-Doebler I."/>
        </authorList>
    </citation>
    <scope>NUCLEOTIDE SEQUENCE [LARGE SCALE GENOMIC DNA]</scope>
    <source>
        <strain evidence="8">DSM 17067 / NCIMB 14079 / DFL-11</strain>
    </source>
</reference>
<dbReference type="NCBIfam" id="NF045542">
    <property type="entry name" value="Clp_rel_HeadMat"/>
    <property type="match status" value="1"/>
</dbReference>
<dbReference type="GO" id="GO:0004176">
    <property type="term" value="F:ATP-dependent peptidase activity"/>
    <property type="evidence" value="ECO:0007669"/>
    <property type="project" value="InterPro"/>
</dbReference>
<evidence type="ECO:0000313" key="7">
    <source>
        <dbReference type="EMBL" id="EEE45954.2"/>
    </source>
</evidence>
<dbReference type="PANTHER" id="PTHR10381:SF70">
    <property type="entry name" value="ATP-DEPENDENT CLP PROTEASE PROTEOLYTIC SUBUNIT"/>
    <property type="match status" value="1"/>
</dbReference>
<dbReference type="Proteomes" id="UP000004703">
    <property type="component" value="Chromosome"/>
</dbReference>
<evidence type="ECO:0000256" key="5">
    <source>
        <dbReference type="ARBA" id="ARBA00022825"/>
    </source>
</evidence>
<comment type="similarity">
    <text evidence="1 6">Belongs to the peptidase S14 family.</text>
</comment>
<dbReference type="Gene3D" id="3.90.226.10">
    <property type="entry name" value="2-enoyl-CoA Hydratase, Chain A, domain 1"/>
    <property type="match status" value="1"/>
</dbReference>
<dbReference type="Pfam" id="PF00574">
    <property type="entry name" value="CLP_protease"/>
    <property type="match status" value="1"/>
</dbReference>
<evidence type="ECO:0000256" key="2">
    <source>
        <dbReference type="ARBA" id="ARBA00022490"/>
    </source>
</evidence>
<dbReference type="PRINTS" id="PR00127">
    <property type="entry name" value="CLPPROTEASEP"/>
</dbReference>